<evidence type="ECO:0000256" key="10">
    <source>
        <dbReference type="ARBA" id="ARBA00023004"/>
    </source>
</evidence>
<organism evidence="14 15">
    <name type="scientific">Cricetulus griseus</name>
    <name type="common">Chinese hamster</name>
    <name type="synonym">Cricetulus barabensis griseus</name>
    <dbReference type="NCBI Taxonomy" id="10029"/>
    <lineage>
        <taxon>Eukaryota</taxon>
        <taxon>Metazoa</taxon>
        <taxon>Chordata</taxon>
        <taxon>Craniata</taxon>
        <taxon>Vertebrata</taxon>
        <taxon>Euteleostomi</taxon>
        <taxon>Mammalia</taxon>
        <taxon>Eutheria</taxon>
        <taxon>Euarchontoglires</taxon>
        <taxon>Glires</taxon>
        <taxon>Rodentia</taxon>
        <taxon>Myomorpha</taxon>
        <taxon>Muroidea</taxon>
        <taxon>Cricetidae</taxon>
        <taxon>Cricetinae</taxon>
        <taxon>Cricetulus</taxon>
    </lineage>
</organism>
<dbReference type="InterPro" id="IPR036396">
    <property type="entry name" value="Cyt_P450_sf"/>
</dbReference>
<dbReference type="InterPro" id="IPR050182">
    <property type="entry name" value="Cytochrome_P450_fam2"/>
</dbReference>
<dbReference type="GO" id="GO:0020037">
    <property type="term" value="F:heme binding"/>
    <property type="evidence" value="ECO:0007669"/>
    <property type="project" value="InterPro"/>
</dbReference>
<dbReference type="Gene3D" id="1.10.630.10">
    <property type="entry name" value="Cytochrome P450"/>
    <property type="match status" value="2"/>
</dbReference>
<evidence type="ECO:0000256" key="8">
    <source>
        <dbReference type="ARBA" id="ARBA00022848"/>
    </source>
</evidence>
<dbReference type="GO" id="GO:0016712">
    <property type="term" value="F:oxidoreductase activity, acting on paired donors, with incorporation or reduction of molecular oxygen, reduced flavin or flavoprotein as one donor, and incorporation of one atom of oxygen"/>
    <property type="evidence" value="ECO:0007669"/>
    <property type="project" value="TreeGrafter"/>
</dbReference>
<evidence type="ECO:0000256" key="9">
    <source>
        <dbReference type="ARBA" id="ARBA00023002"/>
    </source>
</evidence>
<dbReference type="PANTHER" id="PTHR24300">
    <property type="entry name" value="CYTOCHROME P450 508A4-RELATED"/>
    <property type="match status" value="1"/>
</dbReference>
<protein>
    <submittedName>
        <fullName evidence="14">Uncharacterized protein</fullName>
    </submittedName>
</protein>
<keyword evidence="8" id="KW-0492">Microsome</keyword>
<dbReference type="Pfam" id="PF00067">
    <property type="entry name" value="p450"/>
    <property type="match status" value="2"/>
</dbReference>
<evidence type="ECO:0000313" key="14">
    <source>
        <dbReference type="Ensembl" id="ENSCGRP00001006416.1"/>
    </source>
</evidence>
<keyword evidence="5 13" id="KW-0349">Heme</keyword>
<dbReference type="PRINTS" id="PR00385">
    <property type="entry name" value="P450"/>
</dbReference>
<comment type="similarity">
    <text evidence="4 13">Belongs to the cytochrome P450 family.</text>
</comment>
<keyword evidence="12" id="KW-0472">Membrane</keyword>
<dbReference type="PRINTS" id="PR00463">
    <property type="entry name" value="EP450I"/>
</dbReference>
<dbReference type="InterPro" id="IPR001128">
    <property type="entry name" value="Cyt_P450"/>
</dbReference>
<dbReference type="GO" id="GO:0008392">
    <property type="term" value="F:arachidonate epoxygenase activity"/>
    <property type="evidence" value="ECO:0007669"/>
    <property type="project" value="TreeGrafter"/>
</dbReference>
<accession>A0A8C2QEU4</accession>
<dbReference type="GO" id="GO:0005789">
    <property type="term" value="C:endoplasmic reticulum membrane"/>
    <property type="evidence" value="ECO:0007669"/>
    <property type="project" value="UniProtKB-SubCell"/>
</dbReference>
<dbReference type="SUPFAM" id="SSF48264">
    <property type="entry name" value="Cytochrome P450"/>
    <property type="match status" value="1"/>
</dbReference>
<dbReference type="GO" id="GO:0005506">
    <property type="term" value="F:iron ion binding"/>
    <property type="evidence" value="ECO:0007669"/>
    <property type="project" value="InterPro"/>
</dbReference>
<evidence type="ECO:0000256" key="12">
    <source>
        <dbReference type="ARBA" id="ARBA00023136"/>
    </source>
</evidence>
<dbReference type="GO" id="GO:0019373">
    <property type="term" value="P:epoxygenase P450 pathway"/>
    <property type="evidence" value="ECO:0007669"/>
    <property type="project" value="TreeGrafter"/>
</dbReference>
<keyword evidence="9 13" id="KW-0560">Oxidoreductase</keyword>
<dbReference type="InterPro" id="IPR017972">
    <property type="entry name" value="Cyt_P450_CS"/>
</dbReference>
<evidence type="ECO:0000256" key="6">
    <source>
        <dbReference type="ARBA" id="ARBA00022723"/>
    </source>
</evidence>
<keyword evidence="10 13" id="KW-0408">Iron</keyword>
<dbReference type="PROSITE" id="PS00086">
    <property type="entry name" value="CYTOCHROME_P450"/>
    <property type="match status" value="1"/>
</dbReference>
<evidence type="ECO:0000256" key="4">
    <source>
        <dbReference type="ARBA" id="ARBA00010617"/>
    </source>
</evidence>
<dbReference type="Proteomes" id="UP000694386">
    <property type="component" value="Unplaced"/>
</dbReference>
<dbReference type="Ensembl" id="ENSCGRT00001010071.1">
    <property type="protein sequence ID" value="ENSCGRP00001006416.1"/>
    <property type="gene ID" value="ENSCGRG00001008648.1"/>
</dbReference>
<name>A0A8C2QEU4_CRIGR</name>
<comment type="subcellular location">
    <subcellularLocation>
        <location evidence="3">Endoplasmic reticulum membrane</location>
        <topology evidence="3">Peripheral membrane protein</topology>
    </subcellularLocation>
    <subcellularLocation>
        <location evidence="2">Microsome membrane</location>
        <topology evidence="2">Peripheral membrane protein</topology>
    </subcellularLocation>
</comment>
<dbReference type="AlphaFoldDB" id="A0A8C2QEU4"/>
<evidence type="ECO:0000256" key="2">
    <source>
        <dbReference type="ARBA" id="ARBA00004174"/>
    </source>
</evidence>
<reference evidence="14" key="2">
    <citation type="submission" date="2025-09" db="UniProtKB">
        <authorList>
            <consortium name="Ensembl"/>
        </authorList>
    </citation>
    <scope>IDENTIFICATION</scope>
</reference>
<dbReference type="PANTHER" id="PTHR24300:SF180">
    <property type="entry name" value="CYTOCHROME P450 2A6"/>
    <property type="match status" value="1"/>
</dbReference>
<evidence type="ECO:0000256" key="13">
    <source>
        <dbReference type="RuleBase" id="RU000461"/>
    </source>
</evidence>
<comment type="cofactor">
    <cofactor evidence="1">
        <name>heme</name>
        <dbReference type="ChEBI" id="CHEBI:30413"/>
    </cofactor>
</comment>
<evidence type="ECO:0000256" key="3">
    <source>
        <dbReference type="ARBA" id="ARBA00004406"/>
    </source>
</evidence>
<evidence type="ECO:0000256" key="11">
    <source>
        <dbReference type="ARBA" id="ARBA00023033"/>
    </source>
</evidence>
<dbReference type="GO" id="GO:0006805">
    <property type="term" value="P:xenobiotic metabolic process"/>
    <property type="evidence" value="ECO:0007669"/>
    <property type="project" value="TreeGrafter"/>
</dbReference>
<keyword evidence="11 13" id="KW-0503">Monooxygenase</keyword>
<evidence type="ECO:0000313" key="15">
    <source>
        <dbReference type="Proteomes" id="UP000694386"/>
    </source>
</evidence>
<proteinExistence type="inferred from homology"/>
<evidence type="ECO:0000256" key="7">
    <source>
        <dbReference type="ARBA" id="ARBA00022824"/>
    </source>
</evidence>
<keyword evidence="7" id="KW-0256">Endoplasmic reticulum</keyword>
<dbReference type="InterPro" id="IPR002401">
    <property type="entry name" value="Cyt_P450_E_grp-I"/>
</dbReference>
<evidence type="ECO:0000256" key="5">
    <source>
        <dbReference type="ARBA" id="ARBA00022617"/>
    </source>
</evidence>
<dbReference type="FunFam" id="1.10.630.10:FF:000238">
    <property type="entry name" value="Cytochrome P450 2A6"/>
    <property type="match status" value="1"/>
</dbReference>
<evidence type="ECO:0000256" key="1">
    <source>
        <dbReference type="ARBA" id="ARBA00001971"/>
    </source>
</evidence>
<keyword evidence="6 13" id="KW-0479">Metal-binding</keyword>
<sequence length="406" mass="46741">TCLSVMIMMSVWRRWRLLGKVPPEPTPLPFIGNFLELETGKFYDSLSKIRERYGPVFTIHLGPRPAAVLWGYDAAKEALIDQAEEFSDRGEQAFFAWFFKGFLYRAKQLRRFSIATLKDFSFGKRGIEERLIEETSFLIQAFRDTNGEIPIFYMSRTVSNVISSIVFGDRFEYDDKEFLSLWGLITRSFQFLSTATGQLFEMFYSVMKHLPGCQHQAYKDFQGLEDFVARKVEQNQSTLDPSPQEVLPVAMGTETVSPTMRYGFLLLMKNPDIAAKIHEEIDQVIRRNQPPKYEDHLKMPYTEAVIYEIQRFVDVIPFGLPRSTIKNIKFRDFLIPKGTDVLPVLSSHFLGDKGQFKKSNAFVPFSIGKRYCFGESLNFCFKSPQAPQTYCPHNTSALAQSLENSP</sequence>
<dbReference type="GO" id="GO:0009804">
    <property type="term" value="P:coumarin metabolic process"/>
    <property type="evidence" value="ECO:0007669"/>
    <property type="project" value="TreeGrafter"/>
</dbReference>
<reference evidence="14" key="1">
    <citation type="submission" date="2025-08" db="UniProtKB">
        <authorList>
            <consortium name="Ensembl"/>
        </authorList>
    </citation>
    <scope>IDENTIFICATION</scope>
</reference>